<feature type="transmembrane region" description="Helical" evidence="1">
    <location>
        <begin position="146"/>
        <end position="171"/>
    </location>
</feature>
<gene>
    <name evidence="3" type="ORF">METZ01_LOCUS438522</name>
</gene>
<dbReference type="Gene3D" id="3.40.250.10">
    <property type="entry name" value="Rhodanese-like domain"/>
    <property type="match status" value="1"/>
</dbReference>
<dbReference type="InterPro" id="IPR021309">
    <property type="entry name" value="YgaP-like_TM"/>
</dbReference>
<dbReference type="InterPro" id="IPR001763">
    <property type="entry name" value="Rhodanese-like_dom"/>
</dbReference>
<evidence type="ECO:0000313" key="3">
    <source>
        <dbReference type="EMBL" id="SVD85668.1"/>
    </source>
</evidence>
<protein>
    <recommendedName>
        <fullName evidence="2">Rhodanese domain-containing protein</fullName>
    </recommendedName>
</protein>
<dbReference type="EMBL" id="UINC01177828">
    <property type="protein sequence ID" value="SVD85668.1"/>
    <property type="molecule type" value="Genomic_DNA"/>
</dbReference>
<feature type="transmembrane region" description="Helical" evidence="1">
    <location>
        <begin position="121"/>
        <end position="140"/>
    </location>
</feature>
<evidence type="ECO:0000259" key="2">
    <source>
        <dbReference type="PROSITE" id="PS50206"/>
    </source>
</evidence>
<dbReference type="CDD" id="cd00158">
    <property type="entry name" value="RHOD"/>
    <property type="match status" value="1"/>
</dbReference>
<reference evidence="3" key="1">
    <citation type="submission" date="2018-05" db="EMBL/GenBank/DDBJ databases">
        <authorList>
            <person name="Lanie J.A."/>
            <person name="Ng W.-L."/>
            <person name="Kazmierczak K.M."/>
            <person name="Andrzejewski T.M."/>
            <person name="Davidsen T.M."/>
            <person name="Wayne K.J."/>
            <person name="Tettelin H."/>
            <person name="Glass J.I."/>
            <person name="Rusch D."/>
            <person name="Podicherti R."/>
            <person name="Tsui H.-C.T."/>
            <person name="Winkler M.E."/>
        </authorList>
    </citation>
    <scope>NUCLEOTIDE SEQUENCE</scope>
</reference>
<dbReference type="AlphaFoldDB" id="A0A382YT19"/>
<feature type="domain" description="Rhodanese" evidence="2">
    <location>
        <begin position="22"/>
        <end position="110"/>
    </location>
</feature>
<keyword evidence="1" id="KW-0472">Membrane</keyword>
<accession>A0A382YT19</accession>
<dbReference type="Gene3D" id="6.10.140.1340">
    <property type="match status" value="1"/>
</dbReference>
<keyword evidence="1" id="KW-1133">Transmembrane helix</keyword>
<sequence length="177" mass="19378">MKANVPTFSPRALTNRIAEGYVRIIDVRTPAEFRRKRIPDSENIPLDKLDSDILAQLKSSANGTLFCLTCQSGIRSEHAAVKLRKAGIDNVYRLTGGLDNWTHENLSIVGKDGGIPVDHQVRIAIGILILAGTLVCFLTKDFRWLAAPAFFGAGLVFSGLTGFCGLARILALMPWNR</sequence>
<keyword evidence="1" id="KW-0812">Transmembrane</keyword>
<proteinExistence type="predicted"/>
<dbReference type="SUPFAM" id="SSF52821">
    <property type="entry name" value="Rhodanese/Cell cycle control phosphatase"/>
    <property type="match status" value="1"/>
</dbReference>
<dbReference type="PANTHER" id="PTHR43031">
    <property type="entry name" value="FAD-DEPENDENT OXIDOREDUCTASE"/>
    <property type="match status" value="1"/>
</dbReference>
<dbReference type="SMART" id="SM00450">
    <property type="entry name" value="RHOD"/>
    <property type="match status" value="1"/>
</dbReference>
<dbReference type="InterPro" id="IPR036873">
    <property type="entry name" value="Rhodanese-like_dom_sf"/>
</dbReference>
<dbReference type="PROSITE" id="PS50206">
    <property type="entry name" value="RHODANESE_3"/>
    <property type="match status" value="1"/>
</dbReference>
<evidence type="ECO:0000256" key="1">
    <source>
        <dbReference type="SAM" id="Phobius"/>
    </source>
</evidence>
<dbReference type="Pfam" id="PF00581">
    <property type="entry name" value="Rhodanese"/>
    <property type="match status" value="1"/>
</dbReference>
<dbReference type="PANTHER" id="PTHR43031:SF16">
    <property type="entry name" value="OXIDOREDUCTASE"/>
    <property type="match status" value="1"/>
</dbReference>
<dbReference type="InterPro" id="IPR050229">
    <property type="entry name" value="GlpE_sulfurtransferase"/>
</dbReference>
<dbReference type="Pfam" id="PF11127">
    <property type="entry name" value="YgaP-like_TM"/>
    <property type="match status" value="1"/>
</dbReference>
<name>A0A382YT19_9ZZZZ</name>
<organism evidence="3">
    <name type="scientific">marine metagenome</name>
    <dbReference type="NCBI Taxonomy" id="408172"/>
    <lineage>
        <taxon>unclassified sequences</taxon>
        <taxon>metagenomes</taxon>
        <taxon>ecological metagenomes</taxon>
    </lineage>
</organism>